<dbReference type="InterPro" id="IPR058533">
    <property type="entry name" value="Cation_efflux_TM"/>
</dbReference>
<dbReference type="InterPro" id="IPR027470">
    <property type="entry name" value="Cation_efflux_CTD"/>
</dbReference>
<dbReference type="PANTHER" id="PTHR11562">
    <property type="entry name" value="CATION EFFLUX PROTEIN/ ZINC TRANSPORTER"/>
    <property type="match status" value="1"/>
</dbReference>
<evidence type="ECO:0000313" key="12">
    <source>
        <dbReference type="Proteomes" id="UP000266644"/>
    </source>
</evidence>
<dbReference type="GO" id="GO:0005385">
    <property type="term" value="F:zinc ion transmembrane transporter activity"/>
    <property type="evidence" value="ECO:0007669"/>
    <property type="project" value="TreeGrafter"/>
</dbReference>
<dbReference type="SUPFAM" id="SSF161111">
    <property type="entry name" value="Cation efflux protein transmembrane domain-like"/>
    <property type="match status" value="1"/>
</dbReference>
<evidence type="ECO:0000256" key="3">
    <source>
        <dbReference type="ARBA" id="ARBA00022448"/>
    </source>
</evidence>
<keyword evidence="4" id="KW-0812">Transmembrane</keyword>
<comment type="similarity">
    <text evidence="2">Belongs to the cation diffusion facilitator (CDF) transporter (TC 2.A.4) family. SLC30A subfamily.</text>
</comment>
<name>A0A0I9S201_BACFG</name>
<dbReference type="InterPro" id="IPR002524">
    <property type="entry name" value="Cation_efflux"/>
</dbReference>
<dbReference type="Pfam" id="PF01545">
    <property type="entry name" value="Cation_efflux"/>
    <property type="match status" value="1"/>
</dbReference>
<feature type="domain" description="Cation efflux protein transmembrane" evidence="9">
    <location>
        <begin position="23"/>
        <end position="210"/>
    </location>
</feature>
<accession>A0A0I9S201</accession>
<comment type="subcellular location">
    <subcellularLocation>
        <location evidence="1">Membrane</location>
        <topology evidence="1">Multi-pass membrane protein</topology>
    </subcellularLocation>
</comment>
<dbReference type="Proteomes" id="UP000266644">
    <property type="component" value="Unassembled WGS sequence"/>
</dbReference>
<evidence type="ECO:0000256" key="8">
    <source>
        <dbReference type="ARBA" id="ARBA00023136"/>
    </source>
</evidence>
<dbReference type="InterPro" id="IPR027469">
    <property type="entry name" value="Cation_efflux_TMD_sf"/>
</dbReference>
<keyword evidence="5" id="KW-0862">Zinc</keyword>
<evidence type="ECO:0000256" key="4">
    <source>
        <dbReference type="ARBA" id="ARBA00022692"/>
    </source>
</evidence>
<evidence type="ECO:0000256" key="7">
    <source>
        <dbReference type="ARBA" id="ARBA00023065"/>
    </source>
</evidence>
<keyword evidence="8" id="KW-0472">Membrane</keyword>
<keyword evidence="5" id="KW-0864">Zinc transport</keyword>
<keyword evidence="6" id="KW-1133">Transmembrane helix</keyword>
<keyword evidence="7" id="KW-0406">Ion transport</keyword>
<proteinExistence type="inferred from homology"/>
<evidence type="ECO:0000259" key="10">
    <source>
        <dbReference type="Pfam" id="PF16916"/>
    </source>
</evidence>
<keyword evidence="3" id="KW-0813">Transport</keyword>
<evidence type="ECO:0000256" key="2">
    <source>
        <dbReference type="ARBA" id="ARBA00008873"/>
    </source>
</evidence>
<organism evidence="11 12">
    <name type="scientific">Bacteroides fragilis</name>
    <dbReference type="NCBI Taxonomy" id="817"/>
    <lineage>
        <taxon>Bacteria</taxon>
        <taxon>Pseudomonadati</taxon>
        <taxon>Bacteroidota</taxon>
        <taxon>Bacteroidia</taxon>
        <taxon>Bacteroidales</taxon>
        <taxon>Bacteroidaceae</taxon>
        <taxon>Bacteroides</taxon>
    </lineage>
</organism>
<gene>
    <name evidence="11" type="ORF">DW228_10055</name>
</gene>
<dbReference type="InterPro" id="IPR050681">
    <property type="entry name" value="CDF/SLC30A"/>
</dbReference>
<evidence type="ECO:0000256" key="1">
    <source>
        <dbReference type="ARBA" id="ARBA00004141"/>
    </source>
</evidence>
<dbReference type="Gene3D" id="1.20.1510.10">
    <property type="entry name" value="Cation efflux protein transmembrane domain"/>
    <property type="match status" value="1"/>
</dbReference>
<reference evidence="11 12" key="1">
    <citation type="submission" date="2018-08" db="EMBL/GenBank/DDBJ databases">
        <title>A genome reference for cultivated species of the human gut microbiota.</title>
        <authorList>
            <person name="Zou Y."/>
            <person name="Xue W."/>
            <person name="Luo G."/>
        </authorList>
    </citation>
    <scope>NUCLEOTIDE SEQUENCE [LARGE SCALE GENOMIC DNA]</scope>
    <source>
        <strain evidence="11 12">AM18-6</strain>
    </source>
</reference>
<dbReference type="NCBIfam" id="TIGR01297">
    <property type="entry name" value="CDF"/>
    <property type="match status" value="1"/>
</dbReference>
<dbReference type="RefSeq" id="WP_005806688.1">
    <property type="nucleotide sequence ID" value="NZ_CAXSXC010000011.1"/>
</dbReference>
<feature type="domain" description="Cation efflux protein cytoplasmic" evidence="10">
    <location>
        <begin position="220"/>
        <end position="286"/>
    </location>
</feature>
<dbReference type="InterPro" id="IPR036837">
    <property type="entry name" value="Cation_efflux_CTD_sf"/>
</dbReference>
<protein>
    <submittedName>
        <fullName evidence="11">Cation transporter</fullName>
    </submittedName>
</protein>
<dbReference type="GO" id="GO:0005886">
    <property type="term" value="C:plasma membrane"/>
    <property type="evidence" value="ECO:0007669"/>
    <property type="project" value="TreeGrafter"/>
</dbReference>
<evidence type="ECO:0000313" key="11">
    <source>
        <dbReference type="EMBL" id="RHH11823.1"/>
    </source>
</evidence>
<evidence type="ECO:0000256" key="6">
    <source>
        <dbReference type="ARBA" id="ARBA00022989"/>
    </source>
</evidence>
<dbReference type="AlphaFoldDB" id="A0A0I9S201"/>
<evidence type="ECO:0000256" key="5">
    <source>
        <dbReference type="ARBA" id="ARBA00022906"/>
    </source>
</evidence>
<dbReference type="PANTHER" id="PTHR11562:SF17">
    <property type="entry name" value="RE54080P-RELATED"/>
    <property type="match status" value="1"/>
</dbReference>
<sequence length="302" mass="32851">MVHSHEHHHEHVHELTSLNKSFIIGITLNILFVLVEFGIGFYYDSLGLLSDAGHNLGDVASLVLAMLAFRLAKVHPNSRYTYGYKKSTVLVSLLNAVILLVAVGIIVTESVEKLFHPVPVEGAAIAWTAGVGVVINAITAWLFMKDKEKDLNVKGAYLHMAADTLVSVGVVISGIVIMYTGWTIVDPIIGLVIAVIIVISTWGLLHDSLRLSLDGVPVGIDSGRIGQVILAQSGVEGYHHLHIWALSTTETALTAHIVINDLRRMEEVKHKIKNELAHAGVSHVTLEFEYKGACCEGEDCMC</sequence>
<dbReference type="EMBL" id="QRJE01000014">
    <property type="protein sequence ID" value="RHH11823.1"/>
    <property type="molecule type" value="Genomic_DNA"/>
</dbReference>
<evidence type="ECO:0000259" key="9">
    <source>
        <dbReference type="Pfam" id="PF01545"/>
    </source>
</evidence>
<dbReference type="SUPFAM" id="SSF160240">
    <property type="entry name" value="Cation efflux protein cytoplasmic domain-like"/>
    <property type="match status" value="1"/>
</dbReference>
<dbReference type="Pfam" id="PF16916">
    <property type="entry name" value="ZT_dimer"/>
    <property type="match status" value="1"/>
</dbReference>
<comment type="caution">
    <text evidence="11">The sequence shown here is derived from an EMBL/GenBank/DDBJ whole genome shotgun (WGS) entry which is preliminary data.</text>
</comment>